<evidence type="ECO:0000256" key="4">
    <source>
        <dbReference type="ARBA" id="ARBA00022833"/>
    </source>
</evidence>
<organism evidence="8 9">
    <name type="scientific">Treponema lecithinolyticum ATCC 700332</name>
    <dbReference type="NCBI Taxonomy" id="1321815"/>
    <lineage>
        <taxon>Bacteria</taxon>
        <taxon>Pseudomonadati</taxon>
        <taxon>Spirochaetota</taxon>
        <taxon>Spirochaetia</taxon>
        <taxon>Spirochaetales</taxon>
        <taxon>Treponemataceae</taxon>
        <taxon>Treponema</taxon>
    </lineage>
</organism>
<keyword evidence="3 6" id="KW-0479">Metal-binding</keyword>
<keyword evidence="9" id="KW-1185">Reference proteome</keyword>
<dbReference type="Pfam" id="PF00107">
    <property type="entry name" value="ADH_zinc_N"/>
    <property type="match status" value="1"/>
</dbReference>
<sequence length="347" mass="37610">MKSLVLEKVNTAKVRDFEITEQLGDSDVRIKPVNIGICGSDVHYYLHGRIGSFVVTQPMILGHEASGIIIETGKKVRTLKTGDRVCMEPGIPNFMSSQTLEGMYNLDPDVAFWATPPIHGCARESVVHPAALTFKLPDNVSFEEGALVEPTAIGVYASKKAKIEPGDIAIVTGAGTIGIVTALAALAAGCSTVILVDIKQTKLDFITNQYGKSGRIICVNTAKTSVQDILKKYKINGADIFFEASGSPHACRNFTDWLRPGGRSVFIGMPADPIPMDIVGMQVKEISVSTIFRYANMYPRTLRLISSGILNVAPLITHRFKFEDGEKAFAFAGTMPEDAVKIMLTVN</sequence>
<evidence type="ECO:0000259" key="7">
    <source>
        <dbReference type="SMART" id="SM00829"/>
    </source>
</evidence>
<dbReference type="SMART" id="SM00829">
    <property type="entry name" value="PKS_ER"/>
    <property type="match status" value="1"/>
</dbReference>
<keyword evidence="5" id="KW-0560">Oxidoreductase</keyword>
<dbReference type="Pfam" id="PF08240">
    <property type="entry name" value="ADH_N"/>
    <property type="match status" value="1"/>
</dbReference>
<dbReference type="Gene3D" id="3.40.50.720">
    <property type="entry name" value="NAD(P)-binding Rossmann-like Domain"/>
    <property type="match status" value="1"/>
</dbReference>
<keyword evidence="4 6" id="KW-0862">Zinc</keyword>
<protein>
    <submittedName>
        <fullName evidence="8">Chlorophyll synthesis pathway protein BchC</fullName>
    </submittedName>
</protein>
<dbReference type="InterPro" id="IPR013149">
    <property type="entry name" value="ADH-like_C"/>
</dbReference>
<evidence type="ECO:0000256" key="1">
    <source>
        <dbReference type="ARBA" id="ARBA00001947"/>
    </source>
</evidence>
<evidence type="ECO:0000313" key="8">
    <source>
        <dbReference type="EMBL" id="ERJ94327.1"/>
    </source>
</evidence>
<reference evidence="8 9" key="1">
    <citation type="submission" date="2013-08" db="EMBL/GenBank/DDBJ databases">
        <authorList>
            <person name="Weinstock G."/>
            <person name="Sodergren E."/>
            <person name="Wylie T."/>
            <person name="Fulton L."/>
            <person name="Fulton R."/>
            <person name="Fronick C."/>
            <person name="O'Laughlin M."/>
            <person name="Godfrey J."/>
            <person name="Miner T."/>
            <person name="Herter B."/>
            <person name="Appelbaum E."/>
            <person name="Cordes M."/>
            <person name="Lek S."/>
            <person name="Wollam A."/>
            <person name="Pepin K.H."/>
            <person name="Palsikar V.B."/>
            <person name="Mitreva M."/>
            <person name="Wilson R.K."/>
        </authorList>
    </citation>
    <scope>NUCLEOTIDE SEQUENCE [LARGE SCALE GENOMIC DNA]</scope>
    <source>
        <strain evidence="8 9">ATCC 700332</strain>
    </source>
</reference>
<dbReference type="InterPro" id="IPR020843">
    <property type="entry name" value="ER"/>
</dbReference>
<dbReference type="Gene3D" id="3.90.180.10">
    <property type="entry name" value="Medium-chain alcohol dehydrogenases, catalytic domain"/>
    <property type="match status" value="1"/>
</dbReference>
<dbReference type="InterPro" id="IPR013154">
    <property type="entry name" value="ADH-like_N"/>
</dbReference>
<dbReference type="SUPFAM" id="SSF51735">
    <property type="entry name" value="NAD(P)-binding Rossmann-fold domains"/>
    <property type="match status" value="1"/>
</dbReference>
<dbReference type="EMBL" id="AWVH01000005">
    <property type="protein sequence ID" value="ERJ94327.1"/>
    <property type="molecule type" value="Genomic_DNA"/>
</dbReference>
<proteinExistence type="inferred from homology"/>
<comment type="cofactor">
    <cofactor evidence="1 6">
        <name>Zn(2+)</name>
        <dbReference type="ChEBI" id="CHEBI:29105"/>
    </cofactor>
</comment>
<dbReference type="SUPFAM" id="SSF50129">
    <property type="entry name" value="GroES-like"/>
    <property type="match status" value="1"/>
</dbReference>
<dbReference type="InterPro" id="IPR045306">
    <property type="entry name" value="SDH-like"/>
</dbReference>
<evidence type="ECO:0000256" key="6">
    <source>
        <dbReference type="RuleBase" id="RU361277"/>
    </source>
</evidence>
<evidence type="ECO:0000256" key="5">
    <source>
        <dbReference type="ARBA" id="ARBA00023002"/>
    </source>
</evidence>
<evidence type="ECO:0000313" key="9">
    <source>
        <dbReference type="Proteomes" id="UP000016649"/>
    </source>
</evidence>
<dbReference type="PANTHER" id="PTHR43161">
    <property type="entry name" value="SORBITOL DEHYDROGENASE"/>
    <property type="match status" value="1"/>
</dbReference>
<evidence type="ECO:0000256" key="3">
    <source>
        <dbReference type="ARBA" id="ARBA00022723"/>
    </source>
</evidence>
<comment type="similarity">
    <text evidence="2 6">Belongs to the zinc-containing alcohol dehydrogenase family.</text>
</comment>
<evidence type="ECO:0000256" key="2">
    <source>
        <dbReference type="ARBA" id="ARBA00008072"/>
    </source>
</evidence>
<comment type="caution">
    <text evidence="8">The sequence shown here is derived from an EMBL/GenBank/DDBJ whole genome shotgun (WGS) entry which is preliminary data.</text>
</comment>
<dbReference type="RefSeq" id="WP_021686700.1">
    <property type="nucleotide sequence ID" value="NZ_KI260561.1"/>
</dbReference>
<feature type="domain" description="Enoyl reductase (ER)" evidence="7">
    <location>
        <begin position="4"/>
        <end position="344"/>
    </location>
</feature>
<dbReference type="PROSITE" id="PS00059">
    <property type="entry name" value="ADH_ZINC"/>
    <property type="match status" value="1"/>
</dbReference>
<dbReference type="InterPro" id="IPR002328">
    <property type="entry name" value="ADH_Zn_CS"/>
</dbReference>
<dbReference type="InterPro" id="IPR011032">
    <property type="entry name" value="GroES-like_sf"/>
</dbReference>
<name>A0ABN0P1D0_TRELE</name>
<dbReference type="PANTHER" id="PTHR43161:SF9">
    <property type="entry name" value="SORBITOL DEHYDROGENASE"/>
    <property type="match status" value="1"/>
</dbReference>
<dbReference type="InterPro" id="IPR036291">
    <property type="entry name" value="NAD(P)-bd_dom_sf"/>
</dbReference>
<dbReference type="CDD" id="cd05285">
    <property type="entry name" value="sorbitol_DH"/>
    <property type="match status" value="1"/>
</dbReference>
<gene>
    <name evidence="8" type="ORF">HMPREF9193_00299</name>
</gene>
<dbReference type="Proteomes" id="UP000016649">
    <property type="component" value="Unassembled WGS sequence"/>
</dbReference>
<accession>A0ABN0P1D0</accession>